<dbReference type="InterPro" id="IPR003660">
    <property type="entry name" value="HAMP_dom"/>
</dbReference>
<proteinExistence type="inferred from homology"/>
<evidence type="ECO:0000256" key="4">
    <source>
        <dbReference type="SAM" id="Coils"/>
    </source>
</evidence>
<evidence type="ECO:0000256" key="5">
    <source>
        <dbReference type="SAM" id="Phobius"/>
    </source>
</evidence>
<dbReference type="KEGG" id="cfus:CYFUS_008937"/>
<evidence type="ECO:0008006" key="10">
    <source>
        <dbReference type="Google" id="ProtNLM"/>
    </source>
</evidence>
<evidence type="ECO:0000256" key="1">
    <source>
        <dbReference type="ARBA" id="ARBA00022500"/>
    </source>
</evidence>
<dbReference type="PROSITE" id="PS50885">
    <property type="entry name" value="HAMP"/>
    <property type="match status" value="1"/>
</dbReference>
<reference evidence="8 9" key="1">
    <citation type="submission" date="2017-06" db="EMBL/GenBank/DDBJ databases">
        <title>Sequencing and comparative analysis of myxobacterial genomes.</title>
        <authorList>
            <person name="Rupp O."/>
            <person name="Goesmann A."/>
            <person name="Sogaard-Andersen L."/>
        </authorList>
    </citation>
    <scope>NUCLEOTIDE SEQUENCE [LARGE SCALE GENOMIC DNA]</scope>
    <source>
        <strain evidence="8 9">DSM 52655</strain>
    </source>
</reference>
<protein>
    <recommendedName>
        <fullName evidence="10">Methyl-accepting chemotaxis protein</fullName>
    </recommendedName>
</protein>
<organism evidence="8 9">
    <name type="scientific">Cystobacter fuscus</name>
    <dbReference type="NCBI Taxonomy" id="43"/>
    <lineage>
        <taxon>Bacteria</taxon>
        <taxon>Pseudomonadati</taxon>
        <taxon>Myxococcota</taxon>
        <taxon>Myxococcia</taxon>
        <taxon>Myxococcales</taxon>
        <taxon>Cystobacterineae</taxon>
        <taxon>Archangiaceae</taxon>
        <taxon>Cystobacter</taxon>
    </lineage>
</organism>
<dbReference type="PROSITE" id="PS50111">
    <property type="entry name" value="CHEMOTAXIS_TRANSDUC_2"/>
    <property type="match status" value="1"/>
</dbReference>
<dbReference type="Gene3D" id="1.10.287.950">
    <property type="entry name" value="Methyl-accepting chemotaxis protein"/>
    <property type="match status" value="1"/>
</dbReference>
<dbReference type="InterPro" id="IPR024478">
    <property type="entry name" value="HlyB_4HB_MCP"/>
</dbReference>
<dbReference type="Proteomes" id="UP000217257">
    <property type="component" value="Chromosome"/>
</dbReference>
<dbReference type="InterPro" id="IPR004089">
    <property type="entry name" value="MCPsignal_dom"/>
</dbReference>
<sequence>MRWFRDLSISSKLLVAFLVLLGFSTFQGLFAIARMDDMRDASDEVSLERLPGIIYLADASDRASSFRRVELLHALARDEELKRHYEQRMRGDLEKFEQGLSRFESHLSSEEERRALEEFKSLWKNYVVDHDEVIGLTSTNRSAEALELISGRAHHSFFAANTQLRALRDINYKASQKAVGNSNATHEEARRWILGVLGGSLAVCLLFCFFVARAISKPLAQAVAVADRLAEGDFSVRISSDARDETGRLLVALERMVRKLAQVIGEVREGANSLASVSAQVSLSSQSLSQGTSEQASSVAQATSSLEQMTASITQNRDHGRQMERMAVQGARDAREGGEAVKETVEAMGSIAEKISIIEEIAYQTNLLALNAAIEAARGGVHGKGFAVVATEVRRLAERSQTAAREVSGLASGSVKVATRSGRLLDELVPSIRKTADLVQEVVAASVEQADGVMQLNKAMGLVDQVMQRNASASEELASTAEELSAQAEALQRLVSFFRVGDDSERGGARPRDLVSAGSVRHGLKAAA</sequence>
<dbReference type="RefSeq" id="WP_095992609.1">
    <property type="nucleotide sequence ID" value="NZ_CP022098.1"/>
</dbReference>
<feature type="coiled-coil region" evidence="4">
    <location>
        <begin position="463"/>
        <end position="494"/>
    </location>
</feature>
<dbReference type="SUPFAM" id="SSF58104">
    <property type="entry name" value="Methyl-accepting chemotaxis protein (MCP) signaling domain"/>
    <property type="match status" value="1"/>
</dbReference>
<evidence type="ECO:0000259" key="7">
    <source>
        <dbReference type="PROSITE" id="PS50885"/>
    </source>
</evidence>
<comment type="similarity">
    <text evidence="2">Belongs to the methyl-accepting chemotaxis (MCP) protein family.</text>
</comment>
<feature type="transmembrane region" description="Helical" evidence="5">
    <location>
        <begin position="192"/>
        <end position="212"/>
    </location>
</feature>
<name>A0A250JJ03_9BACT</name>
<dbReference type="GO" id="GO:0007165">
    <property type="term" value="P:signal transduction"/>
    <property type="evidence" value="ECO:0007669"/>
    <property type="project" value="UniProtKB-KW"/>
</dbReference>
<evidence type="ECO:0000256" key="3">
    <source>
        <dbReference type="PROSITE-ProRule" id="PRU00284"/>
    </source>
</evidence>
<dbReference type="Pfam" id="PF12729">
    <property type="entry name" value="4HB_MCP_1"/>
    <property type="match status" value="1"/>
</dbReference>
<evidence type="ECO:0000313" key="8">
    <source>
        <dbReference type="EMBL" id="ATB43457.1"/>
    </source>
</evidence>
<dbReference type="GO" id="GO:0004888">
    <property type="term" value="F:transmembrane signaling receptor activity"/>
    <property type="evidence" value="ECO:0007669"/>
    <property type="project" value="InterPro"/>
</dbReference>
<keyword evidence="5" id="KW-0472">Membrane</keyword>
<keyword evidence="1" id="KW-0145">Chemotaxis</keyword>
<dbReference type="PRINTS" id="PR00260">
    <property type="entry name" value="CHEMTRNSDUCR"/>
</dbReference>
<dbReference type="Pfam" id="PF00015">
    <property type="entry name" value="MCPsignal"/>
    <property type="match status" value="1"/>
</dbReference>
<keyword evidence="5" id="KW-0812">Transmembrane</keyword>
<accession>A0A250JJ03</accession>
<dbReference type="Pfam" id="PF00672">
    <property type="entry name" value="HAMP"/>
    <property type="match status" value="1"/>
</dbReference>
<dbReference type="SMART" id="SM00283">
    <property type="entry name" value="MA"/>
    <property type="match status" value="1"/>
</dbReference>
<keyword evidence="4" id="KW-0175">Coiled coil</keyword>
<dbReference type="PANTHER" id="PTHR43531:SF11">
    <property type="entry name" value="METHYL-ACCEPTING CHEMOTAXIS PROTEIN 3"/>
    <property type="match status" value="1"/>
</dbReference>
<feature type="domain" description="HAMP" evidence="7">
    <location>
        <begin position="213"/>
        <end position="265"/>
    </location>
</feature>
<evidence type="ECO:0000313" key="9">
    <source>
        <dbReference type="Proteomes" id="UP000217257"/>
    </source>
</evidence>
<dbReference type="InterPro" id="IPR004090">
    <property type="entry name" value="Chemotax_Me-accpt_rcpt"/>
</dbReference>
<dbReference type="EMBL" id="CP022098">
    <property type="protein sequence ID" value="ATB43457.1"/>
    <property type="molecule type" value="Genomic_DNA"/>
</dbReference>
<keyword evidence="5" id="KW-1133">Transmembrane helix</keyword>
<keyword evidence="3" id="KW-0807">Transducer</keyword>
<evidence type="ECO:0000259" key="6">
    <source>
        <dbReference type="PROSITE" id="PS50111"/>
    </source>
</evidence>
<dbReference type="InterPro" id="IPR051310">
    <property type="entry name" value="MCP_chemotaxis"/>
</dbReference>
<dbReference type="AlphaFoldDB" id="A0A250JJ03"/>
<dbReference type="CDD" id="cd06225">
    <property type="entry name" value="HAMP"/>
    <property type="match status" value="1"/>
</dbReference>
<dbReference type="GO" id="GO:0005886">
    <property type="term" value="C:plasma membrane"/>
    <property type="evidence" value="ECO:0007669"/>
    <property type="project" value="TreeGrafter"/>
</dbReference>
<dbReference type="SMART" id="SM00304">
    <property type="entry name" value="HAMP"/>
    <property type="match status" value="1"/>
</dbReference>
<dbReference type="PANTHER" id="PTHR43531">
    <property type="entry name" value="PROTEIN ICFG"/>
    <property type="match status" value="1"/>
</dbReference>
<feature type="domain" description="Methyl-accepting transducer" evidence="6">
    <location>
        <begin position="270"/>
        <end position="485"/>
    </location>
</feature>
<gene>
    <name evidence="8" type="ORF">CYFUS_008937</name>
</gene>
<evidence type="ECO:0000256" key="2">
    <source>
        <dbReference type="ARBA" id="ARBA00029447"/>
    </source>
</evidence>
<dbReference type="GO" id="GO:0006935">
    <property type="term" value="P:chemotaxis"/>
    <property type="evidence" value="ECO:0007669"/>
    <property type="project" value="UniProtKB-KW"/>
</dbReference>